<reference evidence="8 9" key="1">
    <citation type="submission" date="2021-03" db="EMBL/GenBank/DDBJ databases">
        <title>Genomic Encyclopedia of Type Strains, Phase IV (KMG-IV): sequencing the most valuable type-strain genomes for metagenomic binning, comparative biology and taxonomic classification.</title>
        <authorList>
            <person name="Goeker M."/>
        </authorList>
    </citation>
    <scope>NUCLEOTIDE SEQUENCE [LARGE SCALE GENOMIC DNA]</scope>
    <source>
        <strain evidence="8 9">DSM 28650</strain>
    </source>
</reference>
<accession>A0ABS4K7D8</accession>
<keyword evidence="8" id="KW-0808">Transferase</keyword>
<evidence type="ECO:0000313" key="9">
    <source>
        <dbReference type="Proteomes" id="UP001519308"/>
    </source>
</evidence>
<comment type="caution">
    <text evidence="8">The sequence shown here is derived from an EMBL/GenBank/DDBJ whole genome shotgun (WGS) entry which is preliminary data.</text>
</comment>
<dbReference type="Proteomes" id="UP001519308">
    <property type="component" value="Unassembled WGS sequence"/>
</dbReference>
<feature type="transmembrane region" description="Helical" evidence="6">
    <location>
        <begin position="98"/>
        <end position="120"/>
    </location>
</feature>
<dbReference type="Gene3D" id="3.30.70.270">
    <property type="match status" value="1"/>
</dbReference>
<evidence type="ECO:0000259" key="7">
    <source>
        <dbReference type="PROSITE" id="PS50887"/>
    </source>
</evidence>
<comment type="subcellular location">
    <subcellularLocation>
        <location evidence="1">Cell membrane</location>
        <topology evidence="1">Multi-pass membrane protein</topology>
    </subcellularLocation>
</comment>
<name>A0ABS4K7D8_9CLOT</name>
<dbReference type="RefSeq" id="WP_209649706.1">
    <property type="nucleotide sequence ID" value="NZ_JAGGLL010000022.1"/>
</dbReference>
<evidence type="ECO:0000256" key="1">
    <source>
        <dbReference type="ARBA" id="ARBA00004651"/>
    </source>
</evidence>
<proteinExistence type="predicted"/>
<dbReference type="NCBIfam" id="TIGR00254">
    <property type="entry name" value="GGDEF"/>
    <property type="match status" value="1"/>
</dbReference>
<protein>
    <submittedName>
        <fullName evidence="8">Diguanylate cyclase</fullName>
        <ecNumber evidence="8">2.7.7.65</ecNumber>
    </submittedName>
</protein>
<gene>
    <name evidence="8" type="ORF">J2Z44_002866</name>
</gene>
<dbReference type="SMART" id="SM00267">
    <property type="entry name" value="GGDEF"/>
    <property type="match status" value="1"/>
</dbReference>
<evidence type="ECO:0000313" key="8">
    <source>
        <dbReference type="EMBL" id="MBP2023041.1"/>
    </source>
</evidence>
<organism evidence="8 9">
    <name type="scientific">Clostridium punense</name>
    <dbReference type="NCBI Taxonomy" id="1054297"/>
    <lineage>
        <taxon>Bacteria</taxon>
        <taxon>Bacillati</taxon>
        <taxon>Bacillota</taxon>
        <taxon>Clostridia</taxon>
        <taxon>Eubacteriales</taxon>
        <taxon>Clostridiaceae</taxon>
        <taxon>Clostridium</taxon>
    </lineage>
</organism>
<evidence type="ECO:0000256" key="3">
    <source>
        <dbReference type="ARBA" id="ARBA00022692"/>
    </source>
</evidence>
<dbReference type="PROSITE" id="PS50887">
    <property type="entry name" value="GGDEF"/>
    <property type="match status" value="1"/>
</dbReference>
<keyword evidence="8" id="KW-0548">Nucleotidyltransferase</keyword>
<feature type="transmembrane region" description="Helical" evidence="6">
    <location>
        <begin position="132"/>
        <end position="151"/>
    </location>
</feature>
<feature type="transmembrane region" description="Helical" evidence="6">
    <location>
        <begin position="29"/>
        <end position="54"/>
    </location>
</feature>
<dbReference type="InterPro" id="IPR043128">
    <property type="entry name" value="Rev_trsase/Diguanyl_cyclase"/>
</dbReference>
<dbReference type="CDD" id="cd01949">
    <property type="entry name" value="GGDEF"/>
    <property type="match status" value="1"/>
</dbReference>
<dbReference type="EC" id="2.7.7.65" evidence="8"/>
<sequence>MNDIFINLLLLVAATFVSGHLLKDISEDIINSLIGKIVLGIGGGLLGILMMIYTIKIQDTTTLLDLRVFAIMMVSYIGGLIPTIVCGIIMWIFRTTHFGVSISSGVFLIQVILYIICFFIIDKKNKDFLKRWILKTLTSLFILITFFAYLLKDVENVITILFLFSLVIIFVAILEYYLLEYVRSSNELYRKYKKDSTKDFLTGLYNTRQFDSMLNTSFERTLENKERLSCLMIDIDHFKKVNDTYGHPIGDIVLSEVAKVIRNTARSIDVVGRIGGEEFCALLTNCPKDYAMEVALRIKTAIENYHIPIGEGKFIKVTVSVGVSSYPETLTNLNDLKEQADVALYNAKRSGRNRVCVNDFCKDS</sequence>
<evidence type="ECO:0000256" key="4">
    <source>
        <dbReference type="ARBA" id="ARBA00022989"/>
    </source>
</evidence>
<dbReference type="Pfam" id="PF07694">
    <property type="entry name" value="5TM-5TMR_LYT"/>
    <property type="match status" value="1"/>
</dbReference>
<feature type="transmembrane region" description="Helical" evidence="6">
    <location>
        <begin position="66"/>
        <end position="92"/>
    </location>
</feature>
<dbReference type="PANTHER" id="PTHR45138:SF9">
    <property type="entry name" value="DIGUANYLATE CYCLASE DGCM-RELATED"/>
    <property type="match status" value="1"/>
</dbReference>
<feature type="transmembrane region" description="Helical" evidence="6">
    <location>
        <begin position="157"/>
        <end position="179"/>
    </location>
</feature>
<keyword evidence="5 6" id="KW-0472">Membrane</keyword>
<keyword evidence="2" id="KW-1003">Cell membrane</keyword>
<keyword evidence="9" id="KW-1185">Reference proteome</keyword>
<dbReference type="InterPro" id="IPR050469">
    <property type="entry name" value="Diguanylate_Cyclase"/>
</dbReference>
<dbReference type="PANTHER" id="PTHR45138">
    <property type="entry name" value="REGULATORY COMPONENTS OF SENSORY TRANSDUCTION SYSTEM"/>
    <property type="match status" value="1"/>
</dbReference>
<feature type="domain" description="GGDEF" evidence="7">
    <location>
        <begin position="226"/>
        <end position="360"/>
    </location>
</feature>
<evidence type="ECO:0000256" key="6">
    <source>
        <dbReference type="SAM" id="Phobius"/>
    </source>
</evidence>
<dbReference type="SUPFAM" id="SSF55073">
    <property type="entry name" value="Nucleotide cyclase"/>
    <property type="match status" value="1"/>
</dbReference>
<keyword evidence="4 6" id="KW-1133">Transmembrane helix</keyword>
<dbReference type="InterPro" id="IPR000160">
    <property type="entry name" value="GGDEF_dom"/>
</dbReference>
<dbReference type="EMBL" id="JAGGLL010000022">
    <property type="protein sequence ID" value="MBP2023041.1"/>
    <property type="molecule type" value="Genomic_DNA"/>
</dbReference>
<keyword evidence="3 6" id="KW-0812">Transmembrane</keyword>
<dbReference type="GO" id="GO:0052621">
    <property type="term" value="F:diguanylate cyclase activity"/>
    <property type="evidence" value="ECO:0007669"/>
    <property type="project" value="UniProtKB-EC"/>
</dbReference>
<dbReference type="InterPro" id="IPR029787">
    <property type="entry name" value="Nucleotide_cyclase"/>
</dbReference>
<dbReference type="Pfam" id="PF00990">
    <property type="entry name" value="GGDEF"/>
    <property type="match status" value="1"/>
</dbReference>
<dbReference type="InterPro" id="IPR011620">
    <property type="entry name" value="Sig_transdc_His_kinase_LytS_TM"/>
</dbReference>
<evidence type="ECO:0000256" key="5">
    <source>
        <dbReference type="ARBA" id="ARBA00023136"/>
    </source>
</evidence>
<evidence type="ECO:0000256" key="2">
    <source>
        <dbReference type="ARBA" id="ARBA00022475"/>
    </source>
</evidence>